<keyword evidence="8" id="KW-1185">Reference proteome</keyword>
<feature type="domain" description="Glycosyl hydrolase family 30 beta sandwich" evidence="6">
    <location>
        <begin position="399"/>
        <end position="493"/>
    </location>
</feature>
<dbReference type="SUPFAM" id="SSF51445">
    <property type="entry name" value="(Trans)glycosidases"/>
    <property type="match status" value="1"/>
</dbReference>
<evidence type="ECO:0000259" key="6">
    <source>
        <dbReference type="Pfam" id="PF17189"/>
    </source>
</evidence>
<dbReference type="PANTHER" id="PTHR11069:SF23">
    <property type="entry name" value="LYSOSOMAL ACID GLUCOSYLCERAMIDASE"/>
    <property type="match status" value="1"/>
</dbReference>
<evidence type="ECO:0008006" key="9">
    <source>
        <dbReference type="Google" id="ProtNLM"/>
    </source>
</evidence>
<sequence>MHTLSTLAVASLAAVASAAPAAAPADPLRLTVDTATTYQTIDGFGFSEAFQRANQIINLPEAKRNELVDLLFNVTSGVGFSILRNGIGSSPNSTLDWMNTIEPNAPVGGPSGSPHYIWDGNDSGQFWIAQQAAKYGVKTFYADAWSAPGFMKNNSNDAGGGYLCGTPGRPACADGQDWRRAYAEYLAEYVATYHNAGIDITHLGFLNEPDFTTAYASMLMDGAQSADFIKILHSVLKSHGLEKQVHIACCDATGWATQRNMSNAILADKEAAPLVDVFTSHLYTSKIDSPLPSEGQRAWMSEYADLGGNWSTTWFNANASAYNDTKALAGDGLTWARNLHTGLTTGNLSAFLWWVATQDTATNGNNNEKLILTDLELGTYTVAKRLWAFAQFSRAARPGALRVSVKTTGTDGCLVKGASPLRTIAFHNADGAVSVIAINDGATDVPITVRSRVASAVSAEAWATDSTRDLERVGVTVDAQGDVSTASVPAHGVLSVIVRV</sequence>
<evidence type="ECO:0000256" key="4">
    <source>
        <dbReference type="SAM" id="SignalP"/>
    </source>
</evidence>
<dbReference type="InterPro" id="IPR017853">
    <property type="entry name" value="GH"/>
</dbReference>
<feature type="chain" id="PRO_5045359648" description="Cellulosome enzyme" evidence="4">
    <location>
        <begin position="19"/>
        <end position="500"/>
    </location>
</feature>
<dbReference type="Proteomes" id="UP001583186">
    <property type="component" value="Unassembled WGS sequence"/>
</dbReference>
<keyword evidence="2 4" id="KW-0732">Signal</keyword>
<protein>
    <recommendedName>
        <fullName evidence="9">Cellulosome enzyme</fullName>
    </recommendedName>
</protein>
<proteinExistence type="inferred from homology"/>
<dbReference type="InterPro" id="IPR001139">
    <property type="entry name" value="Glyco_hydro_30"/>
</dbReference>
<dbReference type="Pfam" id="PF02057">
    <property type="entry name" value="Glyco_hydro_59"/>
    <property type="match status" value="1"/>
</dbReference>
<evidence type="ECO:0000256" key="1">
    <source>
        <dbReference type="ARBA" id="ARBA00005382"/>
    </source>
</evidence>
<dbReference type="PANTHER" id="PTHR11069">
    <property type="entry name" value="GLUCOSYLCERAMIDASE"/>
    <property type="match status" value="1"/>
</dbReference>
<reference evidence="7 8" key="1">
    <citation type="journal article" date="2024" name="IMA Fungus">
        <title>IMA Genome - F19 : A genome assembly and annotation guide to empower mycologists, including annotated draft genome sequences of Ceratocystis pirilliformis, Diaporthe australafricana, Fusarium ophioides, Paecilomyces lecythidis, and Sporothrix stenoceras.</title>
        <authorList>
            <person name="Aylward J."/>
            <person name="Wilson A.M."/>
            <person name="Visagie C.M."/>
            <person name="Spraker J."/>
            <person name="Barnes I."/>
            <person name="Buitendag C."/>
            <person name="Ceriani C."/>
            <person name="Del Mar Angel L."/>
            <person name="du Plessis D."/>
            <person name="Fuchs T."/>
            <person name="Gasser K."/>
            <person name="Kramer D."/>
            <person name="Li W."/>
            <person name="Munsamy K."/>
            <person name="Piso A."/>
            <person name="Price J.L."/>
            <person name="Sonnekus B."/>
            <person name="Thomas C."/>
            <person name="van der Nest A."/>
            <person name="van Dijk A."/>
            <person name="van Heerden A."/>
            <person name="van Vuuren N."/>
            <person name="Yilmaz N."/>
            <person name="Duong T.A."/>
            <person name="van der Merwe N.A."/>
            <person name="Wingfield M.J."/>
            <person name="Wingfield B.D."/>
        </authorList>
    </citation>
    <scope>NUCLEOTIDE SEQUENCE [LARGE SCALE GENOMIC DNA]</scope>
    <source>
        <strain evidence="7 8">CMW 5346</strain>
    </source>
</reference>
<dbReference type="InterPro" id="IPR033452">
    <property type="entry name" value="GH30_C"/>
</dbReference>
<dbReference type="EMBL" id="JAWCUI010000008">
    <property type="protein sequence ID" value="KAL1900957.1"/>
    <property type="molecule type" value="Genomic_DNA"/>
</dbReference>
<dbReference type="Pfam" id="PF17189">
    <property type="entry name" value="Glyco_hydro_30C"/>
    <property type="match status" value="1"/>
</dbReference>
<name>A0ABR3ZL63_9PEZI</name>
<dbReference type="Gene3D" id="2.60.40.1180">
    <property type="entry name" value="Golgi alpha-mannosidase II"/>
    <property type="match status" value="1"/>
</dbReference>
<gene>
    <name evidence="7" type="ORF">Sste5346_002018</name>
</gene>
<evidence type="ECO:0000313" key="8">
    <source>
        <dbReference type="Proteomes" id="UP001583186"/>
    </source>
</evidence>
<organism evidence="7 8">
    <name type="scientific">Sporothrix stenoceras</name>
    <dbReference type="NCBI Taxonomy" id="5173"/>
    <lineage>
        <taxon>Eukaryota</taxon>
        <taxon>Fungi</taxon>
        <taxon>Dikarya</taxon>
        <taxon>Ascomycota</taxon>
        <taxon>Pezizomycotina</taxon>
        <taxon>Sordariomycetes</taxon>
        <taxon>Sordariomycetidae</taxon>
        <taxon>Ophiostomatales</taxon>
        <taxon>Ophiostomataceae</taxon>
        <taxon>Sporothrix</taxon>
    </lineage>
</organism>
<evidence type="ECO:0000259" key="5">
    <source>
        <dbReference type="Pfam" id="PF02057"/>
    </source>
</evidence>
<feature type="domain" description="Glycosyl hydrolase family 59 catalytic" evidence="5">
    <location>
        <begin position="47"/>
        <end position="393"/>
    </location>
</feature>
<evidence type="ECO:0000313" key="7">
    <source>
        <dbReference type="EMBL" id="KAL1900957.1"/>
    </source>
</evidence>
<comment type="similarity">
    <text evidence="1">Belongs to the glycosyl hydrolase 30 family.</text>
</comment>
<feature type="signal peptide" evidence="4">
    <location>
        <begin position="1"/>
        <end position="18"/>
    </location>
</feature>
<evidence type="ECO:0000256" key="3">
    <source>
        <dbReference type="ARBA" id="ARBA00022801"/>
    </source>
</evidence>
<evidence type="ECO:0000256" key="2">
    <source>
        <dbReference type="ARBA" id="ARBA00022729"/>
    </source>
</evidence>
<dbReference type="InterPro" id="IPR013780">
    <property type="entry name" value="Glyco_hydro_b"/>
</dbReference>
<keyword evidence="3" id="KW-0378">Hydrolase</keyword>
<dbReference type="InterPro" id="IPR049161">
    <property type="entry name" value="GH59_cat"/>
</dbReference>
<dbReference type="Gene3D" id="3.20.20.80">
    <property type="entry name" value="Glycosidases"/>
    <property type="match status" value="1"/>
</dbReference>
<comment type="caution">
    <text evidence="7">The sequence shown here is derived from an EMBL/GenBank/DDBJ whole genome shotgun (WGS) entry which is preliminary data.</text>
</comment>
<accession>A0ABR3ZL63</accession>